<sequence length="183" mass="20177">MQEMKMVWFRHRNTRIYRSSRPDPLPPLSPSPFPFPSVPRPAHPPNRQGQPSFHPPPPPPACALLVHVLRYKHTTSPSKHDATTQDATSPSALRRRRDPLPPLSLSHLFLDLHIRIGSTEPTSPTKPEAKLTLPIAKKQGDPLVSLLTHAMCPRVTGRAKRISVNTSAGPVQKGLIQQGGGHT</sequence>
<name>A0A8H5GWN5_9AGAR</name>
<gene>
    <name evidence="2" type="ORF">D9615_009225</name>
</gene>
<reference evidence="2 3" key="1">
    <citation type="journal article" date="2020" name="ISME J.">
        <title>Uncovering the hidden diversity of litter-decomposition mechanisms in mushroom-forming fungi.</title>
        <authorList>
            <person name="Floudas D."/>
            <person name="Bentzer J."/>
            <person name="Ahren D."/>
            <person name="Johansson T."/>
            <person name="Persson P."/>
            <person name="Tunlid A."/>
        </authorList>
    </citation>
    <scope>NUCLEOTIDE SEQUENCE [LARGE SCALE GENOMIC DNA]</scope>
    <source>
        <strain evidence="2 3">CBS 661.87</strain>
    </source>
</reference>
<keyword evidence="3" id="KW-1185">Reference proteome</keyword>
<evidence type="ECO:0000313" key="2">
    <source>
        <dbReference type="EMBL" id="KAF5372310.1"/>
    </source>
</evidence>
<protein>
    <submittedName>
        <fullName evidence="2">Uncharacterized protein</fullName>
    </submittedName>
</protein>
<accession>A0A8H5GWN5</accession>
<dbReference type="Proteomes" id="UP000565441">
    <property type="component" value="Unassembled WGS sequence"/>
</dbReference>
<comment type="caution">
    <text evidence="2">The sequence shown here is derived from an EMBL/GenBank/DDBJ whole genome shotgun (WGS) entry which is preliminary data.</text>
</comment>
<feature type="region of interest" description="Disordered" evidence="1">
    <location>
        <begin position="74"/>
        <end position="100"/>
    </location>
</feature>
<evidence type="ECO:0000256" key="1">
    <source>
        <dbReference type="SAM" id="MobiDB-lite"/>
    </source>
</evidence>
<proteinExistence type="predicted"/>
<dbReference type="EMBL" id="JAACJP010000043">
    <property type="protein sequence ID" value="KAF5372310.1"/>
    <property type="molecule type" value="Genomic_DNA"/>
</dbReference>
<organism evidence="2 3">
    <name type="scientific">Tricholomella constricta</name>
    <dbReference type="NCBI Taxonomy" id="117010"/>
    <lineage>
        <taxon>Eukaryota</taxon>
        <taxon>Fungi</taxon>
        <taxon>Dikarya</taxon>
        <taxon>Basidiomycota</taxon>
        <taxon>Agaricomycotina</taxon>
        <taxon>Agaricomycetes</taxon>
        <taxon>Agaricomycetidae</taxon>
        <taxon>Agaricales</taxon>
        <taxon>Tricholomatineae</taxon>
        <taxon>Lyophyllaceae</taxon>
        <taxon>Tricholomella</taxon>
    </lineage>
</organism>
<evidence type="ECO:0000313" key="3">
    <source>
        <dbReference type="Proteomes" id="UP000565441"/>
    </source>
</evidence>
<dbReference type="AlphaFoldDB" id="A0A8H5GWN5"/>
<feature type="region of interest" description="Disordered" evidence="1">
    <location>
        <begin position="16"/>
        <end position="59"/>
    </location>
</feature>
<feature type="compositionally biased region" description="Pro residues" evidence="1">
    <location>
        <begin position="23"/>
        <end position="44"/>
    </location>
</feature>